<keyword evidence="3" id="KW-1185">Reference proteome</keyword>
<gene>
    <name evidence="2" type="ORF">EYC80_003402</name>
</gene>
<evidence type="ECO:0000313" key="2">
    <source>
        <dbReference type="EMBL" id="KAB8301558.1"/>
    </source>
</evidence>
<proteinExistence type="predicted"/>
<feature type="compositionally biased region" description="Polar residues" evidence="1">
    <location>
        <begin position="578"/>
        <end position="588"/>
    </location>
</feature>
<feature type="region of interest" description="Disordered" evidence="1">
    <location>
        <begin position="232"/>
        <end position="278"/>
    </location>
</feature>
<evidence type="ECO:0000256" key="1">
    <source>
        <dbReference type="SAM" id="MobiDB-lite"/>
    </source>
</evidence>
<feature type="region of interest" description="Disordered" evidence="1">
    <location>
        <begin position="570"/>
        <end position="591"/>
    </location>
</feature>
<accession>A0A5N6KDX1</accession>
<dbReference type="AlphaFoldDB" id="A0A5N6KDX1"/>
<comment type="caution">
    <text evidence="2">The sequence shown here is derived from an EMBL/GenBank/DDBJ whole genome shotgun (WGS) entry which is preliminary data.</text>
</comment>
<reference evidence="2 3" key="1">
    <citation type="submission" date="2019-06" db="EMBL/GenBank/DDBJ databases">
        <title>Genome Sequence of the Brown Rot Fungal Pathogen Monilinia laxa.</title>
        <authorList>
            <person name="De Miccolis Angelini R.M."/>
            <person name="Landi L."/>
            <person name="Abate D."/>
            <person name="Pollastro S."/>
            <person name="Romanazzi G."/>
            <person name="Faretra F."/>
        </authorList>
    </citation>
    <scope>NUCLEOTIDE SEQUENCE [LARGE SCALE GENOMIC DNA]</scope>
    <source>
        <strain evidence="2 3">Mlax316</strain>
    </source>
</reference>
<dbReference type="Proteomes" id="UP000326757">
    <property type="component" value="Unassembled WGS sequence"/>
</dbReference>
<name>A0A5N6KDX1_MONLA</name>
<evidence type="ECO:0000313" key="3">
    <source>
        <dbReference type="Proteomes" id="UP000326757"/>
    </source>
</evidence>
<dbReference type="OrthoDB" id="3543261at2759"/>
<dbReference type="EMBL" id="VIGI01000004">
    <property type="protein sequence ID" value="KAB8301558.1"/>
    <property type="molecule type" value="Genomic_DNA"/>
</dbReference>
<organism evidence="2 3">
    <name type="scientific">Monilinia laxa</name>
    <name type="common">Brown rot fungus</name>
    <name type="synonym">Sclerotinia laxa</name>
    <dbReference type="NCBI Taxonomy" id="61186"/>
    <lineage>
        <taxon>Eukaryota</taxon>
        <taxon>Fungi</taxon>
        <taxon>Dikarya</taxon>
        <taxon>Ascomycota</taxon>
        <taxon>Pezizomycotina</taxon>
        <taxon>Leotiomycetes</taxon>
        <taxon>Helotiales</taxon>
        <taxon>Sclerotiniaceae</taxon>
        <taxon>Monilinia</taxon>
    </lineage>
</organism>
<protein>
    <submittedName>
        <fullName evidence="2">Uncharacterized protein</fullName>
    </submittedName>
</protein>
<feature type="compositionally biased region" description="Polar residues" evidence="1">
    <location>
        <begin position="235"/>
        <end position="251"/>
    </location>
</feature>
<feature type="region of interest" description="Disordered" evidence="1">
    <location>
        <begin position="377"/>
        <end position="406"/>
    </location>
</feature>
<sequence length="632" mass="71780">MRSIWAFFFRKSGKTKNAHKGHQNGTAGLSQSVEAVEGPSAMSRNVEEFNRDQSKRYIAREVVGEGSLYGKSEYRAEGTRYRLAELLQGIPRMKELQWKVVAAQIQARQKMREVGFKRSAVSRADASFMKELQRLQAEGQLEEFEKLSILADACQTARDGLGPLECEGAEAQQEFEGHMWELRQVEDAIFERFASEFEETDEEASVISDSSSAHDILEIFTPVMGNSDRLRDQQNKAVRQNSPSTKSTQSGPERMRDISDNFIPRSKKSKKGSDVDNLGMLYSQNETQRQSIEPIRFEHSVASSSSIPECEEEFLPPKNDIEQCYSSLLRNQDSLLLGLQCKDPVTHQKTHYEPTLSLEPESADHVDYELRKSNTELGSDSGVAKLDQDDNHELTSAPTKRHSSTESFPNLLTQFSTKRDRINKWLLHTMLISKSEANLIWLQLQKETETSPSPWAQLVVAYFEFDHNLNVTNSKKIENLDSCNVKRGRETEIHDAFKLPLSRAQENQELPIHRDQKKTNRFYEVNSSEKNTEEITKTHNIDTSIAKISENNSQASNLDVFDSKSPSIEVPLTRLPGESSNKRTNSPTCKEASYTLEENGNGKMNLQGYRKYNIESTGEKPGRNIPTYKTLQ</sequence>